<dbReference type="Proteomes" id="UP001283361">
    <property type="component" value="Unassembled WGS sequence"/>
</dbReference>
<evidence type="ECO:0000313" key="2">
    <source>
        <dbReference type="Proteomes" id="UP001283361"/>
    </source>
</evidence>
<sequence length="152" mass="16834">MIVWVNGQYMSGRTCDETDSTNHPYRKSASQLCCPLFTGMVLKPVTGLKLSWLIDLARHNLPGIHTSLTAPEREPPILTNLFPADLNNTASTTNGHYRTTTFRPADPSCRQTRRWSQLTNGPFGAATAGQLNMPVRSRSGHPIIPTAFSRRV</sequence>
<name>A0AAE1D4U7_9GAST</name>
<evidence type="ECO:0000313" key="1">
    <source>
        <dbReference type="EMBL" id="KAK3756870.1"/>
    </source>
</evidence>
<dbReference type="EMBL" id="JAWDGP010005454">
    <property type="protein sequence ID" value="KAK3756870.1"/>
    <property type="molecule type" value="Genomic_DNA"/>
</dbReference>
<dbReference type="AlphaFoldDB" id="A0AAE1D4U7"/>
<proteinExistence type="predicted"/>
<accession>A0AAE1D4U7</accession>
<protein>
    <submittedName>
        <fullName evidence="1">Uncharacterized protein</fullName>
    </submittedName>
</protein>
<organism evidence="1 2">
    <name type="scientific">Elysia crispata</name>
    <name type="common">lettuce slug</name>
    <dbReference type="NCBI Taxonomy" id="231223"/>
    <lineage>
        <taxon>Eukaryota</taxon>
        <taxon>Metazoa</taxon>
        <taxon>Spiralia</taxon>
        <taxon>Lophotrochozoa</taxon>
        <taxon>Mollusca</taxon>
        <taxon>Gastropoda</taxon>
        <taxon>Heterobranchia</taxon>
        <taxon>Euthyneura</taxon>
        <taxon>Panpulmonata</taxon>
        <taxon>Sacoglossa</taxon>
        <taxon>Placobranchoidea</taxon>
        <taxon>Plakobranchidae</taxon>
        <taxon>Elysia</taxon>
    </lineage>
</organism>
<keyword evidence="2" id="KW-1185">Reference proteome</keyword>
<reference evidence="1" key="1">
    <citation type="journal article" date="2023" name="G3 (Bethesda)">
        <title>A reference genome for the long-term kleptoplast-retaining sea slug Elysia crispata morphotype clarki.</title>
        <authorList>
            <person name="Eastman K.E."/>
            <person name="Pendleton A.L."/>
            <person name="Shaikh M.A."/>
            <person name="Suttiyut T."/>
            <person name="Ogas R."/>
            <person name="Tomko P."/>
            <person name="Gavelis G."/>
            <person name="Widhalm J.R."/>
            <person name="Wisecaver J.H."/>
        </authorList>
    </citation>
    <scope>NUCLEOTIDE SEQUENCE</scope>
    <source>
        <strain evidence="1">ECLA1</strain>
    </source>
</reference>
<comment type="caution">
    <text evidence="1">The sequence shown here is derived from an EMBL/GenBank/DDBJ whole genome shotgun (WGS) entry which is preliminary data.</text>
</comment>
<gene>
    <name evidence="1" type="ORF">RRG08_027848</name>
</gene>